<evidence type="ECO:0000259" key="2">
    <source>
        <dbReference type="Pfam" id="PF13556"/>
    </source>
</evidence>
<dbReference type="Pfam" id="PF13556">
    <property type="entry name" value="HTH_30"/>
    <property type="match status" value="1"/>
</dbReference>
<sequence>MPAPLHVTLVDGARDTASVSVAWLSHQRRLGITVLHDTGASFSVIHPCELTDPQRYLVDGCVVMLTGIAFADAPEKLAEHVRALGRAGVAGVGLGVGVAVTEVPPGMVEAAQESGVSLFVVPLETPFIQVLQTVQEELARQRNRSRELLWGAQERLNGAANSGGLELLLKEASASIAAHVLLLDNDGRIAAQAWHGGVPSIGVEEVRRLVREDPLTMATRIGSLTALVHHVGEEGERSHRLIAVSRQVLGPDSRALLRHCAGLAELIVKRPAQYRAIHQELNTLALAIQLGLTKDPGETRMKLFRSAADSRGTIRPALIVAEQPRSLQRVLSGINDALEQVGRLLFAIRIDPRMAFAVFRGDRSAAEVYELMAASHGSARIAIGNTVSWRELSMEVIRQLERMVLRTRPGEWVGPSARGVDWMLEAPVREALSRRVHETWGRLAAHDSELERTLEAFLRHMGNISHTASELQIHRHTVSKRVRLIEEVLEVDLDDPVTRAELLVVAQAR</sequence>
<dbReference type="PANTHER" id="PTHR33744:SF1">
    <property type="entry name" value="DNA-BINDING TRANSCRIPTIONAL ACTIVATOR ADER"/>
    <property type="match status" value="1"/>
</dbReference>
<organism evidence="3 4">
    <name type="scientific">Corynebacterium uropygiale</name>
    <dbReference type="NCBI Taxonomy" id="1775911"/>
    <lineage>
        <taxon>Bacteria</taxon>
        <taxon>Bacillati</taxon>
        <taxon>Actinomycetota</taxon>
        <taxon>Actinomycetes</taxon>
        <taxon>Mycobacteriales</taxon>
        <taxon>Corynebacteriaceae</taxon>
        <taxon>Corynebacterium</taxon>
    </lineage>
</organism>
<dbReference type="Proteomes" id="UP001139336">
    <property type="component" value="Unassembled WGS sequence"/>
</dbReference>
<dbReference type="InterPro" id="IPR025736">
    <property type="entry name" value="PucR_C-HTH_dom"/>
</dbReference>
<dbReference type="RefSeq" id="WP_236117855.1">
    <property type="nucleotide sequence ID" value="NZ_JAKGSI010000001.1"/>
</dbReference>
<gene>
    <name evidence="3" type="ORF">L1O03_02650</name>
</gene>
<reference evidence="3" key="1">
    <citation type="submission" date="2022-01" db="EMBL/GenBank/DDBJ databases">
        <title>Corynebacterium sp. nov isolated from isolated from the feces of the greater white-fronted geese (Anser albifrons) at Poyang Lake, PR China.</title>
        <authorList>
            <person name="Liu Q."/>
        </authorList>
    </citation>
    <scope>NUCLEOTIDE SEQUENCE</scope>
    <source>
        <strain evidence="3">JCM 32435</strain>
    </source>
</reference>
<comment type="caution">
    <text evidence="3">The sequence shown here is derived from an EMBL/GenBank/DDBJ whole genome shotgun (WGS) entry which is preliminary data.</text>
</comment>
<keyword evidence="4" id="KW-1185">Reference proteome</keyword>
<feature type="domain" description="Purine catabolism PurC-like" evidence="1">
    <location>
        <begin position="45"/>
        <end position="137"/>
    </location>
</feature>
<evidence type="ECO:0000313" key="3">
    <source>
        <dbReference type="EMBL" id="MCF4006078.1"/>
    </source>
</evidence>
<evidence type="ECO:0000313" key="4">
    <source>
        <dbReference type="Proteomes" id="UP001139336"/>
    </source>
</evidence>
<dbReference type="Pfam" id="PF07905">
    <property type="entry name" value="PucR"/>
    <property type="match status" value="1"/>
</dbReference>
<dbReference type="Gene3D" id="1.10.10.2840">
    <property type="entry name" value="PucR C-terminal helix-turn-helix domain"/>
    <property type="match status" value="1"/>
</dbReference>
<dbReference type="EMBL" id="JAKGSI010000001">
    <property type="protein sequence ID" value="MCF4006078.1"/>
    <property type="molecule type" value="Genomic_DNA"/>
</dbReference>
<proteinExistence type="predicted"/>
<feature type="domain" description="PucR C-terminal helix-turn-helix" evidence="2">
    <location>
        <begin position="452"/>
        <end position="504"/>
    </location>
</feature>
<name>A0A9X1U046_9CORY</name>
<dbReference type="InterPro" id="IPR012914">
    <property type="entry name" value="PucR_dom"/>
</dbReference>
<accession>A0A9X1U046</accession>
<protein>
    <submittedName>
        <fullName evidence="3">PucR family transcriptional regulator</fullName>
    </submittedName>
</protein>
<dbReference type="InterPro" id="IPR042070">
    <property type="entry name" value="PucR_C-HTH_sf"/>
</dbReference>
<dbReference type="PANTHER" id="PTHR33744">
    <property type="entry name" value="CARBOHYDRATE DIACID REGULATOR"/>
    <property type="match status" value="1"/>
</dbReference>
<dbReference type="InterPro" id="IPR051448">
    <property type="entry name" value="CdaR-like_regulators"/>
</dbReference>
<evidence type="ECO:0000259" key="1">
    <source>
        <dbReference type="Pfam" id="PF07905"/>
    </source>
</evidence>
<dbReference type="AlphaFoldDB" id="A0A9X1U046"/>